<dbReference type="OrthoDB" id="434800at2"/>
<evidence type="ECO:0000256" key="1">
    <source>
        <dbReference type="ARBA" id="ARBA00022574"/>
    </source>
</evidence>
<dbReference type="RefSeq" id="WP_032524641.1">
    <property type="nucleotide sequence ID" value="NZ_CP138934.1"/>
</dbReference>
<dbReference type="SMART" id="SM00320">
    <property type="entry name" value="WD40"/>
    <property type="match status" value="7"/>
</dbReference>
<organism evidence="5 6">
    <name type="scientific">Prochlorococcus marinus str. GP2</name>
    <dbReference type="NCBI Taxonomy" id="59925"/>
    <lineage>
        <taxon>Bacteria</taxon>
        <taxon>Bacillati</taxon>
        <taxon>Cyanobacteriota</taxon>
        <taxon>Cyanophyceae</taxon>
        <taxon>Synechococcales</taxon>
        <taxon>Prochlorococcaceae</taxon>
        <taxon>Prochlorococcus</taxon>
    </lineage>
</organism>
<comment type="caution">
    <text evidence="5">The sequence shown here is derived from an EMBL/GenBank/DDBJ whole genome shotgun (WGS) entry which is preliminary data.</text>
</comment>
<dbReference type="PROSITE" id="PS50082">
    <property type="entry name" value="WD_REPEATS_2"/>
    <property type="match status" value="2"/>
</dbReference>
<protein>
    <submittedName>
        <fullName evidence="5">High-affnity carbon uptake protein Hat/HatR</fullName>
    </submittedName>
</protein>
<dbReference type="Gene3D" id="2.130.10.10">
    <property type="entry name" value="YVTN repeat-like/Quinoprotein amine dehydrogenase"/>
    <property type="match status" value="2"/>
</dbReference>
<dbReference type="InterPro" id="IPR015943">
    <property type="entry name" value="WD40/YVTN_repeat-like_dom_sf"/>
</dbReference>
<reference evidence="6" key="1">
    <citation type="journal article" date="2014" name="Sci. Data">
        <title>Genomes of diverse isolates of the marine cyanobacterium Prochlorococcus.</title>
        <authorList>
            <person name="Biller S."/>
            <person name="Berube P."/>
            <person name="Thompson J."/>
            <person name="Kelly L."/>
            <person name="Roggensack S."/>
            <person name="Awad L."/>
            <person name="Roache-Johnson K."/>
            <person name="Ding H."/>
            <person name="Giovannoni S.J."/>
            <person name="Moore L.R."/>
            <person name="Chisholm S.W."/>
        </authorList>
    </citation>
    <scope>NUCLEOTIDE SEQUENCE [LARGE SCALE GENOMIC DNA]</scope>
    <source>
        <strain evidence="6">GP2</strain>
    </source>
</reference>
<evidence type="ECO:0000256" key="2">
    <source>
        <dbReference type="ARBA" id="ARBA00022737"/>
    </source>
</evidence>
<evidence type="ECO:0000256" key="3">
    <source>
        <dbReference type="PROSITE-ProRule" id="PRU00221"/>
    </source>
</evidence>
<name>A0A0A1ZCX0_PROMR</name>
<proteinExistence type="predicted"/>
<feature type="repeat" description="WD" evidence="3">
    <location>
        <begin position="189"/>
        <end position="223"/>
    </location>
</feature>
<evidence type="ECO:0000313" key="5">
    <source>
        <dbReference type="EMBL" id="KGF87427.1"/>
    </source>
</evidence>
<accession>A0A0A1ZCX0</accession>
<evidence type="ECO:0000259" key="4">
    <source>
        <dbReference type="Pfam" id="PF12894"/>
    </source>
</evidence>
<dbReference type="InterPro" id="IPR001680">
    <property type="entry name" value="WD40_rpt"/>
</dbReference>
<dbReference type="STRING" id="59925.EU91_1157"/>
<gene>
    <name evidence="5" type="ORF">EU91_1157</name>
</gene>
<dbReference type="InterPro" id="IPR024977">
    <property type="entry name" value="Apc4-like_WD40_dom"/>
</dbReference>
<feature type="repeat" description="WD" evidence="3">
    <location>
        <begin position="268"/>
        <end position="296"/>
    </location>
</feature>
<dbReference type="Pfam" id="PF00400">
    <property type="entry name" value="WD40"/>
    <property type="match status" value="2"/>
</dbReference>
<keyword evidence="2" id="KW-0677">Repeat</keyword>
<dbReference type="PANTHER" id="PTHR22847">
    <property type="entry name" value="WD40 REPEAT PROTEIN"/>
    <property type="match status" value="1"/>
</dbReference>
<dbReference type="EMBL" id="JNAH01000005">
    <property type="protein sequence ID" value="KGF87427.1"/>
    <property type="molecule type" value="Genomic_DNA"/>
</dbReference>
<evidence type="ECO:0000313" key="6">
    <source>
        <dbReference type="Proteomes" id="UP000030598"/>
    </source>
</evidence>
<dbReference type="InterPro" id="IPR036322">
    <property type="entry name" value="WD40_repeat_dom_sf"/>
</dbReference>
<keyword evidence="1 3" id="KW-0853">WD repeat</keyword>
<sequence>MPDIEPFSPRGMFHEGWTAEVNDYAIACGWALKGKQFIVGDVAGGIFAFEGDTGKIIWKKENTHSGGLLAMAIHPEGEIFATSGQDGNVQICNCHEGKVIKTLDLGKGWVEHLKWSNDGLFLAIASSKKVYVFNEVGEEKWISEDHPSTVSAITWSNKNELATACYGRVTFFDVVNNKTNQKLEWQGSLVSMELSPDGDIVACGSQDNSVHFWRRSTGMDAEMTGYPSKPSHLSFDDSGKLLATSGSERITVWSFIGNGPEGTMPGELCHHTEPISSLAFSNKGMLVASGSRDGSVVASFLKNDGNGDPVGAAFAGDLVGAISWRPDDCALAAVNAKGVVNVWKFKVRTNLFSKGFK</sequence>
<dbReference type="SUPFAM" id="SSF50978">
    <property type="entry name" value="WD40 repeat-like"/>
    <property type="match status" value="1"/>
</dbReference>
<dbReference type="AlphaFoldDB" id="A0A0A1ZCX0"/>
<dbReference type="eggNOG" id="COG2319">
    <property type="taxonomic scope" value="Bacteria"/>
</dbReference>
<dbReference type="Pfam" id="PF12894">
    <property type="entry name" value="ANAPC4_WD40"/>
    <property type="match status" value="1"/>
</dbReference>
<dbReference type="Proteomes" id="UP000030598">
    <property type="component" value="Unassembled WGS sequence"/>
</dbReference>
<feature type="domain" description="Anaphase-promoting complex subunit 4-like WD40" evidence="4">
    <location>
        <begin position="54"/>
        <end position="117"/>
    </location>
</feature>
<dbReference type="PANTHER" id="PTHR22847:SF637">
    <property type="entry name" value="WD REPEAT DOMAIN 5B"/>
    <property type="match status" value="1"/>
</dbReference>